<keyword evidence="3" id="KW-1185">Reference proteome</keyword>
<evidence type="ECO:0000313" key="3">
    <source>
        <dbReference type="Proteomes" id="UP000318199"/>
    </source>
</evidence>
<accession>A0A562ZPX6</accession>
<gene>
    <name evidence="2" type="ORF">FN976_13810</name>
</gene>
<dbReference type="InterPro" id="IPR012434">
    <property type="entry name" value="DUF1631"/>
</dbReference>
<proteinExistence type="predicted"/>
<dbReference type="Proteomes" id="UP000318199">
    <property type="component" value="Unassembled WGS sequence"/>
</dbReference>
<name>A0A562ZPX6_9BURK</name>
<dbReference type="OrthoDB" id="6188167at2"/>
<dbReference type="RefSeq" id="WP_145893622.1">
    <property type="nucleotide sequence ID" value="NZ_VOBQ01000011.1"/>
</dbReference>
<dbReference type="AlphaFoldDB" id="A0A562ZPX6"/>
<evidence type="ECO:0000313" key="2">
    <source>
        <dbReference type="EMBL" id="TWO70630.1"/>
    </source>
</evidence>
<organism evidence="2 3">
    <name type="scientific">Caenimonas sedimenti</name>
    <dbReference type="NCBI Taxonomy" id="2596921"/>
    <lineage>
        <taxon>Bacteria</taxon>
        <taxon>Pseudomonadati</taxon>
        <taxon>Pseudomonadota</taxon>
        <taxon>Betaproteobacteria</taxon>
        <taxon>Burkholderiales</taxon>
        <taxon>Comamonadaceae</taxon>
        <taxon>Caenimonas</taxon>
    </lineage>
</organism>
<feature type="region of interest" description="Disordered" evidence="1">
    <location>
        <begin position="217"/>
        <end position="266"/>
    </location>
</feature>
<feature type="compositionally biased region" description="Low complexity" evidence="1">
    <location>
        <begin position="228"/>
        <end position="238"/>
    </location>
</feature>
<feature type="compositionally biased region" description="Gly residues" evidence="1">
    <location>
        <begin position="293"/>
        <end position="312"/>
    </location>
</feature>
<evidence type="ECO:0000256" key="1">
    <source>
        <dbReference type="SAM" id="MobiDB-lite"/>
    </source>
</evidence>
<feature type="region of interest" description="Disordered" evidence="1">
    <location>
        <begin position="282"/>
        <end position="322"/>
    </location>
</feature>
<feature type="region of interest" description="Disordered" evidence="1">
    <location>
        <begin position="703"/>
        <end position="725"/>
    </location>
</feature>
<protein>
    <submittedName>
        <fullName evidence="2">DUF1631 domain-containing protein</fullName>
    </submittedName>
</protein>
<feature type="compositionally biased region" description="Pro residues" evidence="1">
    <location>
        <begin position="704"/>
        <end position="722"/>
    </location>
</feature>
<feature type="compositionally biased region" description="Low complexity" evidence="1">
    <location>
        <begin position="248"/>
        <end position="262"/>
    </location>
</feature>
<reference evidence="2 3" key="1">
    <citation type="submission" date="2019-07" db="EMBL/GenBank/DDBJ databases">
        <title>Caenimonas sedimenti sp. nov., isolated from activated sludge.</title>
        <authorList>
            <person name="Xu J."/>
        </authorList>
    </citation>
    <scope>NUCLEOTIDE SEQUENCE [LARGE SCALE GENOMIC DNA]</scope>
    <source>
        <strain evidence="2 3">HX-9-20</strain>
    </source>
</reference>
<dbReference type="EMBL" id="VOBQ01000011">
    <property type="protein sequence ID" value="TWO70630.1"/>
    <property type="molecule type" value="Genomic_DNA"/>
</dbReference>
<dbReference type="Pfam" id="PF07793">
    <property type="entry name" value="DUF1631"/>
    <property type="match status" value="1"/>
</dbReference>
<sequence length="847" mass="91260">MTQITATVQRTIGEAATGATTLIERCVDAAIGTMQTEEMQISGLARMQLGAAWRELVQVKKEWCARFPDVLRTALEDAATGADRDIPASMPMPLHSLSLVGDGEISRTLETVRLSEQLNSTLDRQLRELDGLMSAALGLPGVQPDRNPLRPQVYARALRELMGEPEREPEWPGLWLRYMAPTLAQELGRIYGEQTKLLTNAKVQSVGYRVLGTPSRPAALGPAGGPGAAANGHAAPPGQGMPGGAQGYYGSTQGNGQANGQAGWNGGGGNGGGGGYGGGGAGGGAAGGDAAPGTGGQWQPGQGQGQHPGGYGPQRADEEPGMRGASAIAEMTSQEVTSPQLQDFLFRGGGQADMGLARSYYDHVEQEIAQIQASTAVQSYDTRAAQQYVHLPAVDRPARAVDVESPLPNEVWGNYGAPRERSLVRGRLKKQASKVGQVLGLEVVRKLVNQVAQDARLLAPVREAIVALEPSLLRLAMVAPRFFSEEEHPGRRLVEKVADRSFKYNDEFSVEFQAFFGPVSQAFAALNAMEAFEDAEPFRNALLTLEAGWAARDALDDEEQQEALEKVQFAEKRQAEADKLAWELGHRSDLDDNVPDAVQSFLFGPWAVVMAHARLTNKGNDLDPGGFVAIISDLLWTLKEEETLRDPAKAFAVISKVLVSVRKGMTLIGREMDDPDTKSFFASLERLHRPVLRLRFKQRNQVLPEPPEPEAAPPAPPAPKPEPGQIWMAPKEQAAAGFDAAAAAWDFRSLKADPESTEPEVSEDAAASIIARLAQGSWVDLFAKQQWRRAQLVYASGKGTLFMFVSNGGQPHSMTKRILQKLVRDRLVRPVDADAVVPRALRELAAA</sequence>
<comment type="caution">
    <text evidence="2">The sequence shown here is derived from an EMBL/GenBank/DDBJ whole genome shotgun (WGS) entry which is preliminary data.</text>
</comment>